<dbReference type="GeneID" id="68865129"/>
<organism evidence="12 13">
    <name type="scientific">Saccharolobus caldissimus</name>
    <dbReference type="NCBI Taxonomy" id="1702097"/>
    <lineage>
        <taxon>Archaea</taxon>
        <taxon>Thermoproteota</taxon>
        <taxon>Thermoprotei</taxon>
        <taxon>Sulfolobales</taxon>
        <taxon>Sulfolobaceae</taxon>
        <taxon>Saccharolobus</taxon>
    </lineage>
</organism>
<comment type="similarity">
    <text evidence="11">Belongs to the Holliday junction resolvase Hjc family.</text>
</comment>
<dbReference type="EC" id="3.1.21.10" evidence="11"/>
<dbReference type="HAMAP" id="MF_01490">
    <property type="entry name" value="HJ_Resolv_Hjc"/>
    <property type="match status" value="1"/>
</dbReference>
<dbReference type="GO" id="GO:0000287">
    <property type="term" value="F:magnesium ion binding"/>
    <property type="evidence" value="ECO:0007669"/>
    <property type="project" value="UniProtKB-UniRule"/>
</dbReference>
<evidence type="ECO:0000256" key="9">
    <source>
        <dbReference type="ARBA" id="ARBA00023204"/>
    </source>
</evidence>
<dbReference type="SUPFAM" id="SSF52980">
    <property type="entry name" value="Restriction endonuclease-like"/>
    <property type="match status" value="1"/>
</dbReference>
<dbReference type="InterPro" id="IPR011335">
    <property type="entry name" value="Restrct_endonuc-II-like"/>
</dbReference>
<evidence type="ECO:0000256" key="4">
    <source>
        <dbReference type="ARBA" id="ARBA00022763"/>
    </source>
</evidence>
<dbReference type="PIRSF" id="PIRSF004985">
    <property type="entry name" value="Hlld_jn_rslvs_ar"/>
    <property type="match status" value="1"/>
</dbReference>
<dbReference type="InterPro" id="IPR011856">
    <property type="entry name" value="tRNA_endonuc-like_dom_sf"/>
</dbReference>
<keyword evidence="7 11" id="KW-0238">DNA-binding</keyword>
<dbReference type="GO" id="GO:0006310">
    <property type="term" value="P:DNA recombination"/>
    <property type="evidence" value="ECO:0007669"/>
    <property type="project" value="UniProtKB-UniRule"/>
</dbReference>
<comment type="catalytic activity">
    <reaction evidence="10 11">
        <text>Endonucleolytic cleavage at a junction such as a reciprocal single-stranded crossover between two homologous DNA duplexes (Holliday junction).</text>
        <dbReference type="EC" id="3.1.21.10"/>
    </reaction>
</comment>
<dbReference type="NCBIfam" id="NF040854">
    <property type="entry name" value="Hol_resolv_Hjc"/>
    <property type="match status" value="1"/>
</dbReference>
<keyword evidence="13" id="KW-1185">Reference proteome</keyword>
<dbReference type="PANTHER" id="PTHR39651">
    <property type="entry name" value="HOLLIDAY JUNCTION RESOLVASE HJC"/>
    <property type="match status" value="1"/>
</dbReference>
<keyword evidence="9 11" id="KW-0234">DNA repair</keyword>
<evidence type="ECO:0000256" key="3">
    <source>
        <dbReference type="ARBA" id="ARBA00022759"/>
    </source>
</evidence>
<gene>
    <name evidence="11" type="primary">hjc</name>
    <name evidence="12" type="ORF">SACC_04010</name>
</gene>
<evidence type="ECO:0000256" key="2">
    <source>
        <dbReference type="ARBA" id="ARBA00022723"/>
    </source>
</evidence>
<feature type="active site" evidence="11">
    <location>
        <position position="32"/>
    </location>
</feature>
<keyword evidence="3 11" id="KW-0255">Endonuclease</keyword>
<name>A0AAQ4CNK3_9CREN</name>
<dbReference type="AlphaFoldDB" id="A0AAQ4CNK3"/>
<keyword evidence="6 11" id="KW-0460">Magnesium</keyword>
<keyword evidence="1 11" id="KW-0540">Nuclease</keyword>
<sequence>MNDRKRKGSSVEREVVSKLREKGFAVLRAPASGSKRKDPVPDIVALKNGVIILIEVKSIREGNKIYIRKEQAEGIMDFAKKSGGILFIGIKKPRVLKFIPFNKLRKTESGNYVVDLGSINEGLDIEGLVRIVESKISKTLDNFL</sequence>
<dbReference type="GO" id="GO:0006281">
    <property type="term" value="P:DNA repair"/>
    <property type="evidence" value="ECO:0007669"/>
    <property type="project" value="UniProtKB-UniRule"/>
</dbReference>
<dbReference type="KEGG" id="scas:SACC_04010"/>
<dbReference type="Gene3D" id="3.40.1350.10">
    <property type="match status" value="1"/>
</dbReference>
<evidence type="ECO:0000256" key="7">
    <source>
        <dbReference type="ARBA" id="ARBA00023125"/>
    </source>
</evidence>
<comment type="cofactor">
    <cofactor evidence="11">
        <name>Mg(2+)</name>
        <dbReference type="ChEBI" id="CHEBI:18420"/>
    </cofactor>
    <text evidence="11">Binds 1 Mg(2+) ion per subunit.</text>
</comment>
<reference evidence="12 13" key="1">
    <citation type="journal article" date="2022" name="Microbiol. Resour. Announc.">
        <title>Complete Genome Sequence of the Hyperthermophilic and Acidophilic Archaeon Saccharolobus caldissimus Strain HS-3T.</title>
        <authorList>
            <person name="Sakai H.D."/>
            <person name="Kurosawa N."/>
        </authorList>
    </citation>
    <scope>NUCLEOTIDE SEQUENCE [LARGE SCALE GENOMIC DNA]</scope>
    <source>
        <strain evidence="12 13">JCM32116</strain>
    </source>
</reference>
<evidence type="ECO:0000313" key="13">
    <source>
        <dbReference type="Proteomes" id="UP001319921"/>
    </source>
</evidence>
<keyword evidence="5 11" id="KW-0378">Hydrolase</keyword>
<feature type="site" description="Transition state stabilizer" evidence="11">
    <location>
        <position position="57"/>
    </location>
</feature>
<keyword evidence="8 11" id="KW-0233">DNA recombination</keyword>
<evidence type="ECO:0000256" key="10">
    <source>
        <dbReference type="ARBA" id="ARBA00029354"/>
    </source>
</evidence>
<evidence type="ECO:0000256" key="6">
    <source>
        <dbReference type="ARBA" id="ARBA00022842"/>
    </source>
</evidence>
<keyword evidence="2 11" id="KW-0479">Metal-binding</keyword>
<keyword evidence="4 11" id="KW-0227">DNA damage</keyword>
<evidence type="ECO:0000256" key="8">
    <source>
        <dbReference type="ARBA" id="ARBA00023172"/>
    </source>
</evidence>
<feature type="binding site" evidence="11">
    <location>
        <position position="12"/>
    </location>
    <ligand>
        <name>Mg(2+)</name>
        <dbReference type="ChEBI" id="CHEBI:18420"/>
    </ligand>
</feature>
<proteinExistence type="inferred from homology"/>
<dbReference type="GO" id="GO:0008821">
    <property type="term" value="F:crossover junction DNA endonuclease activity"/>
    <property type="evidence" value="ECO:0007669"/>
    <property type="project" value="UniProtKB-UniRule"/>
</dbReference>
<comment type="subunit">
    <text evidence="11">Homodimer.</text>
</comment>
<dbReference type="CDD" id="cd00523">
    <property type="entry name" value="Holliday_junction_resolvase"/>
    <property type="match status" value="1"/>
</dbReference>
<dbReference type="EMBL" id="AP025226">
    <property type="protein sequence ID" value="BDB97384.1"/>
    <property type="molecule type" value="Genomic_DNA"/>
</dbReference>
<dbReference type="InterPro" id="IPR002732">
    <property type="entry name" value="Hjc"/>
</dbReference>
<evidence type="ECO:0000256" key="11">
    <source>
        <dbReference type="HAMAP-Rule" id="MF_01490"/>
    </source>
</evidence>
<dbReference type="PANTHER" id="PTHR39651:SF1">
    <property type="entry name" value="HOLLIDAY JUNCTION RESOLVASE HJC"/>
    <property type="match status" value="1"/>
</dbReference>
<protein>
    <recommendedName>
        <fullName evidence="11">Crossover junction endodeoxyribonuclease Hjc</fullName>
        <shortName evidence="11">Hjc</shortName>
        <ecNumber evidence="11">3.1.21.10</ecNumber>
    </recommendedName>
    <alternativeName>
        <fullName evidence="11">Holliday junction resolvase Hjc</fullName>
    </alternativeName>
</protein>
<feature type="binding site" evidence="11">
    <location>
        <position position="42"/>
    </location>
    <ligand>
        <name>Mg(2+)</name>
        <dbReference type="ChEBI" id="CHEBI:18420"/>
    </ligand>
</feature>
<evidence type="ECO:0000313" key="12">
    <source>
        <dbReference type="EMBL" id="BDB97384.1"/>
    </source>
</evidence>
<evidence type="ECO:0000256" key="5">
    <source>
        <dbReference type="ARBA" id="ARBA00022801"/>
    </source>
</evidence>
<dbReference type="Proteomes" id="UP001319921">
    <property type="component" value="Chromosome"/>
</dbReference>
<comment type="function">
    <text evidence="11">A structure-specific endonuclease that resolves Holliday junction (HJ) intermediates during genetic recombination. Cleaves 4-way DNA junctions introducing paired nicks in opposing strands, leaving a 5'-terminal phosphate and a 3'-terminal hydroxyl group that are subsequently ligated to produce recombinant products.</text>
</comment>
<feature type="binding site" evidence="11">
    <location>
        <position position="55"/>
    </location>
    <ligand>
        <name>Mg(2+)</name>
        <dbReference type="ChEBI" id="CHEBI:18420"/>
    </ligand>
</feature>
<accession>A0AAQ4CNK3</accession>
<dbReference type="Pfam" id="PF01870">
    <property type="entry name" value="Hjc"/>
    <property type="match status" value="1"/>
</dbReference>
<dbReference type="RefSeq" id="WP_229571386.1">
    <property type="nucleotide sequence ID" value="NZ_AP025226.1"/>
</dbReference>
<evidence type="ECO:0000256" key="1">
    <source>
        <dbReference type="ARBA" id="ARBA00022722"/>
    </source>
</evidence>
<dbReference type="GO" id="GO:0003677">
    <property type="term" value="F:DNA binding"/>
    <property type="evidence" value="ECO:0007669"/>
    <property type="project" value="UniProtKB-KW"/>
</dbReference>
<dbReference type="InterPro" id="IPR014428">
    <property type="entry name" value="Hjc_arc"/>
</dbReference>